<feature type="non-terminal residue" evidence="3">
    <location>
        <position position="1"/>
    </location>
</feature>
<accession>A0ABN9PM27</accession>
<dbReference type="SUPFAM" id="SSF50156">
    <property type="entry name" value="PDZ domain-like"/>
    <property type="match status" value="1"/>
</dbReference>
<feature type="region of interest" description="Disordered" evidence="1">
    <location>
        <begin position="1"/>
        <end position="21"/>
    </location>
</feature>
<dbReference type="InterPro" id="IPR001478">
    <property type="entry name" value="PDZ"/>
</dbReference>
<evidence type="ECO:0000313" key="3">
    <source>
        <dbReference type="EMBL" id="CAK0794099.1"/>
    </source>
</evidence>
<dbReference type="Proteomes" id="UP001189429">
    <property type="component" value="Unassembled WGS sequence"/>
</dbReference>
<dbReference type="EMBL" id="CAUYUJ010001088">
    <property type="protein sequence ID" value="CAK0794099.1"/>
    <property type="molecule type" value="Genomic_DNA"/>
</dbReference>
<dbReference type="InterPro" id="IPR036034">
    <property type="entry name" value="PDZ_sf"/>
</dbReference>
<evidence type="ECO:0000313" key="4">
    <source>
        <dbReference type="Proteomes" id="UP001189429"/>
    </source>
</evidence>
<gene>
    <name evidence="3" type="ORF">PCOR1329_LOCUS4189</name>
</gene>
<dbReference type="PROSITE" id="PS50106">
    <property type="entry name" value="PDZ"/>
    <property type="match status" value="1"/>
</dbReference>
<feature type="non-terminal residue" evidence="3">
    <location>
        <position position="126"/>
    </location>
</feature>
<keyword evidence="4" id="KW-1185">Reference proteome</keyword>
<reference evidence="3" key="1">
    <citation type="submission" date="2023-10" db="EMBL/GenBank/DDBJ databases">
        <authorList>
            <person name="Chen Y."/>
            <person name="Shah S."/>
            <person name="Dougan E. K."/>
            <person name="Thang M."/>
            <person name="Chan C."/>
        </authorList>
    </citation>
    <scope>NUCLEOTIDE SEQUENCE [LARGE SCALE GENOMIC DNA]</scope>
</reference>
<evidence type="ECO:0000259" key="2">
    <source>
        <dbReference type="PROSITE" id="PS50106"/>
    </source>
</evidence>
<proteinExistence type="predicted"/>
<name>A0ABN9PM27_9DINO</name>
<dbReference type="Gene3D" id="2.30.42.10">
    <property type="match status" value="1"/>
</dbReference>
<organism evidence="3 4">
    <name type="scientific">Prorocentrum cordatum</name>
    <dbReference type="NCBI Taxonomy" id="2364126"/>
    <lineage>
        <taxon>Eukaryota</taxon>
        <taxon>Sar</taxon>
        <taxon>Alveolata</taxon>
        <taxon>Dinophyceae</taxon>
        <taxon>Prorocentrales</taxon>
        <taxon>Prorocentraceae</taxon>
        <taxon>Prorocentrum</taxon>
    </lineage>
</organism>
<protein>
    <recommendedName>
        <fullName evidence="2">PDZ domain-containing protein</fullName>
    </recommendedName>
</protein>
<evidence type="ECO:0000256" key="1">
    <source>
        <dbReference type="SAM" id="MobiDB-lite"/>
    </source>
</evidence>
<sequence>AREGRPPAEPEGTAPREGPEELTVLLQKRQPTDRLGVEVEYEDTRIIIRGFSDSGMVAAWNARNPARQVGKGDSIVAVNGVRGEHARLKEALGQAQGEIELRVIRSGAAGGRAAEAPHPASVAPPP</sequence>
<comment type="caution">
    <text evidence="3">The sequence shown here is derived from an EMBL/GenBank/DDBJ whole genome shotgun (WGS) entry which is preliminary data.</text>
</comment>
<feature type="domain" description="PDZ" evidence="2">
    <location>
        <begin position="23"/>
        <end position="107"/>
    </location>
</feature>